<evidence type="ECO:0000313" key="3">
    <source>
        <dbReference type="Proteomes" id="UP000530654"/>
    </source>
</evidence>
<comment type="caution">
    <text evidence="2">The sequence shown here is derived from an EMBL/GenBank/DDBJ whole genome shotgun (WGS) entry which is preliminary data.</text>
</comment>
<feature type="domain" description="Antitoxin SocA-like Panacea" evidence="1">
    <location>
        <begin position="22"/>
        <end position="113"/>
    </location>
</feature>
<accession>A0A7Y2W970</accession>
<dbReference type="Pfam" id="PF13274">
    <property type="entry name" value="SocA_Panacea"/>
    <property type="match status" value="1"/>
</dbReference>
<evidence type="ECO:0000313" key="2">
    <source>
        <dbReference type="EMBL" id="NNH67983.1"/>
    </source>
</evidence>
<dbReference type="RefSeq" id="WP_170282971.1">
    <property type="nucleotide sequence ID" value="NZ_JABEQY010000053.1"/>
</dbReference>
<sequence>MSVRDVAEYILRSRGEMTAMKLQKLVYYCQAWSLVWDERPLFDEPIQAWANGPVSPDLYDVHRGRFTLRSGQVGGDPSKLDKDAEDTIKAVLDVYGNKSAQWLSDLTHSEQPWAEARDGLDPGDRSSRLISHAAMAEYYGSL</sequence>
<dbReference type="Proteomes" id="UP000530654">
    <property type="component" value="Unassembled WGS sequence"/>
</dbReference>
<name>A0A7Y2W970_9HYPH</name>
<dbReference type="InterPro" id="IPR025272">
    <property type="entry name" value="SocA_Panacea"/>
</dbReference>
<dbReference type="EMBL" id="JABEQY010000053">
    <property type="protein sequence ID" value="NNH67983.1"/>
    <property type="molecule type" value="Genomic_DNA"/>
</dbReference>
<gene>
    <name evidence="2" type="ORF">HLI17_32890</name>
</gene>
<protein>
    <submittedName>
        <fullName evidence="2">DUF4065 domain-containing protein</fullName>
    </submittedName>
</protein>
<dbReference type="AlphaFoldDB" id="A0A7Y2W970"/>
<organism evidence="2 3">
    <name type="scientific">Rhizobium laguerreae</name>
    <dbReference type="NCBI Taxonomy" id="1076926"/>
    <lineage>
        <taxon>Bacteria</taxon>
        <taxon>Pseudomonadati</taxon>
        <taxon>Pseudomonadota</taxon>
        <taxon>Alphaproteobacteria</taxon>
        <taxon>Hyphomicrobiales</taxon>
        <taxon>Rhizobiaceae</taxon>
        <taxon>Rhizobium/Agrobacterium group</taxon>
        <taxon>Rhizobium</taxon>
    </lineage>
</organism>
<reference evidence="2 3" key="1">
    <citation type="submission" date="2020-04" db="EMBL/GenBank/DDBJ databases">
        <title>Rhizobium bacterial biofertilizers improve the content of phenolic compounds of Lactuca sativa L. under non-saline and saline-stress conditions.</title>
        <authorList>
            <person name="Ayuso-Calles M."/>
            <person name="Garcia-Estevez I."/>
            <person name="Jimenez-Gomez A."/>
            <person name="Flores-Felix J.D."/>
            <person name="Escribano-Bailon M."/>
            <person name="Rivas R."/>
        </authorList>
    </citation>
    <scope>NUCLEOTIDE SEQUENCE [LARGE SCALE GENOMIC DNA]</scope>
    <source>
        <strain evidence="2 3">GPTR02</strain>
    </source>
</reference>
<proteinExistence type="predicted"/>
<evidence type="ECO:0000259" key="1">
    <source>
        <dbReference type="Pfam" id="PF13274"/>
    </source>
</evidence>